<protein>
    <submittedName>
        <fullName evidence="1">Uncharacterized protein</fullName>
    </submittedName>
</protein>
<dbReference type="AlphaFoldDB" id="A0A6A6V4I0"/>
<organism evidence="1 2">
    <name type="scientific">Sporormia fimetaria CBS 119925</name>
    <dbReference type="NCBI Taxonomy" id="1340428"/>
    <lineage>
        <taxon>Eukaryota</taxon>
        <taxon>Fungi</taxon>
        <taxon>Dikarya</taxon>
        <taxon>Ascomycota</taxon>
        <taxon>Pezizomycotina</taxon>
        <taxon>Dothideomycetes</taxon>
        <taxon>Pleosporomycetidae</taxon>
        <taxon>Pleosporales</taxon>
        <taxon>Sporormiaceae</taxon>
        <taxon>Sporormia</taxon>
    </lineage>
</organism>
<name>A0A6A6V4I0_9PLEO</name>
<dbReference type="Proteomes" id="UP000799440">
    <property type="component" value="Unassembled WGS sequence"/>
</dbReference>
<sequence length="105" mass="11991">MRSDEYSKSGGDDIVAEQRSSFTSIYTDPIMEREVAGRGYVINPLDVSPASPEWSMIVEEQIVEKNADRRPGDRTGYGVTRKTKMVEKNDLDFRMKERRRGMAKA</sequence>
<keyword evidence="2" id="KW-1185">Reference proteome</keyword>
<reference evidence="1" key="1">
    <citation type="journal article" date="2020" name="Stud. Mycol.">
        <title>101 Dothideomycetes genomes: a test case for predicting lifestyles and emergence of pathogens.</title>
        <authorList>
            <person name="Haridas S."/>
            <person name="Albert R."/>
            <person name="Binder M."/>
            <person name="Bloem J."/>
            <person name="Labutti K."/>
            <person name="Salamov A."/>
            <person name="Andreopoulos B."/>
            <person name="Baker S."/>
            <person name="Barry K."/>
            <person name="Bills G."/>
            <person name="Bluhm B."/>
            <person name="Cannon C."/>
            <person name="Castanera R."/>
            <person name="Culley D."/>
            <person name="Daum C."/>
            <person name="Ezra D."/>
            <person name="Gonzalez J."/>
            <person name="Henrissat B."/>
            <person name="Kuo A."/>
            <person name="Liang C."/>
            <person name="Lipzen A."/>
            <person name="Lutzoni F."/>
            <person name="Magnuson J."/>
            <person name="Mondo S."/>
            <person name="Nolan M."/>
            <person name="Ohm R."/>
            <person name="Pangilinan J."/>
            <person name="Park H.-J."/>
            <person name="Ramirez L."/>
            <person name="Alfaro M."/>
            <person name="Sun H."/>
            <person name="Tritt A."/>
            <person name="Yoshinaga Y."/>
            <person name="Zwiers L.-H."/>
            <person name="Turgeon B."/>
            <person name="Goodwin S."/>
            <person name="Spatafora J."/>
            <person name="Crous P."/>
            <person name="Grigoriev I."/>
        </authorList>
    </citation>
    <scope>NUCLEOTIDE SEQUENCE</scope>
    <source>
        <strain evidence="1">CBS 119925</strain>
    </source>
</reference>
<evidence type="ECO:0000313" key="1">
    <source>
        <dbReference type="EMBL" id="KAF2744963.1"/>
    </source>
</evidence>
<gene>
    <name evidence="1" type="ORF">M011DRAFT_469988</name>
</gene>
<proteinExistence type="predicted"/>
<accession>A0A6A6V4I0</accession>
<dbReference type="EMBL" id="MU006585">
    <property type="protein sequence ID" value="KAF2744963.1"/>
    <property type="molecule type" value="Genomic_DNA"/>
</dbReference>
<evidence type="ECO:0000313" key="2">
    <source>
        <dbReference type="Proteomes" id="UP000799440"/>
    </source>
</evidence>
<dbReference type="OrthoDB" id="4220319at2759"/>